<evidence type="ECO:0000313" key="2">
    <source>
        <dbReference type="Proteomes" id="UP000182827"/>
    </source>
</evidence>
<protein>
    <submittedName>
        <fullName evidence="1">Type VI secretion system secreted protein VgrG</fullName>
    </submittedName>
</protein>
<sequence>MMLKTIHAVMDAMGLSLQKRALHIHFSNELLNPQVLIQRIAGEHRINQGLKAELICLSSNAYIPLK</sequence>
<evidence type="ECO:0000313" key="1">
    <source>
        <dbReference type="EMBL" id="SFT14393.1"/>
    </source>
</evidence>
<accession>A0A1I6VL07</accession>
<name>A0A1I6VL07_9GAMM</name>
<proteinExistence type="predicted"/>
<dbReference type="AlphaFoldDB" id="A0A1I6VL07"/>
<gene>
    <name evidence="1" type="ORF">SAMN05444586_102839</name>
</gene>
<keyword evidence="2" id="KW-1185">Reference proteome</keyword>
<dbReference type="EMBL" id="FOZU01000028">
    <property type="protein sequence ID" value="SFT14393.1"/>
    <property type="molecule type" value="Genomic_DNA"/>
</dbReference>
<organism evidence="1 2">
    <name type="scientific">Acinetobacter bohemicus</name>
    <dbReference type="NCBI Taxonomy" id="1435036"/>
    <lineage>
        <taxon>Bacteria</taxon>
        <taxon>Pseudomonadati</taxon>
        <taxon>Pseudomonadota</taxon>
        <taxon>Gammaproteobacteria</taxon>
        <taxon>Moraxellales</taxon>
        <taxon>Moraxellaceae</taxon>
        <taxon>Acinetobacter</taxon>
    </lineage>
</organism>
<dbReference type="Proteomes" id="UP000182827">
    <property type="component" value="Unassembled WGS sequence"/>
</dbReference>
<reference evidence="2" key="1">
    <citation type="submission" date="2016-10" db="EMBL/GenBank/DDBJ databases">
        <authorList>
            <person name="Varghese N."/>
            <person name="Submissions S."/>
        </authorList>
    </citation>
    <scope>NUCLEOTIDE SEQUENCE [LARGE SCALE GENOMIC DNA]</scope>
    <source>
        <strain evidence="2">ANC 5076</strain>
    </source>
</reference>